<evidence type="ECO:0000256" key="5">
    <source>
        <dbReference type="ARBA" id="ARBA00022764"/>
    </source>
</evidence>
<dbReference type="NCBIfam" id="TIGR03170">
    <property type="entry name" value="flgA_cterm"/>
    <property type="match status" value="1"/>
</dbReference>
<evidence type="ECO:0000256" key="2">
    <source>
        <dbReference type="ARBA" id="ARBA00010474"/>
    </source>
</evidence>
<dbReference type="Gene3D" id="2.30.30.760">
    <property type="match status" value="1"/>
</dbReference>
<sequence>MIKNRMLFLIVMLVLSASPTVASTLDKQIEAFFHAQWGEKASDIQVSYPQTKPQLDCEEPILNLVNPQKKWGNVTISAECHHKKTFIQVYIAIMGNYIVANQSIAAGSVITQDSIRLQSGRLDKLPPGILLDKTELIDFVALRNITHEQPIKSTMIRKRWQVKAGQVVKLILNGDGYQIITQGKPLTNAGLGDMINVRTENGKVVKGVVTNQGITISDKKN</sequence>
<comment type="caution">
    <text evidence="9">The sequence shown here is derived from an EMBL/GenBank/DDBJ whole genome shotgun (WGS) entry which is preliminary data.</text>
</comment>
<feature type="chain" id="PRO_5016193186" description="Flagella basal body P-ring formation protein FlgA" evidence="7">
    <location>
        <begin position="23"/>
        <end position="221"/>
    </location>
</feature>
<keyword evidence="5 7" id="KW-0574">Periplasm</keyword>
<name>A0A318MND8_FRIPE</name>
<dbReference type="GO" id="GO:0042597">
    <property type="term" value="C:periplasmic space"/>
    <property type="evidence" value="ECO:0007669"/>
    <property type="project" value="UniProtKB-SubCell"/>
</dbReference>
<feature type="domain" description="SAF" evidence="8">
    <location>
        <begin position="95"/>
        <end position="157"/>
    </location>
</feature>
<comment type="function">
    <text evidence="6 7">Involved in the assembly process of the P-ring formation. It may associate with FlgF on the rod constituting a structure essential for the P-ring assembly or may act as a modulator protein for the P-ring assembly.</text>
</comment>
<dbReference type="CDD" id="cd11614">
    <property type="entry name" value="SAF_CpaB_FlgA_like"/>
    <property type="match status" value="1"/>
</dbReference>
<dbReference type="InterPro" id="IPR017585">
    <property type="entry name" value="SAF_FlgA"/>
</dbReference>
<comment type="subcellular location">
    <subcellularLocation>
        <location evidence="1 7">Periplasm</location>
    </subcellularLocation>
</comment>
<dbReference type="SMART" id="SM00858">
    <property type="entry name" value="SAF"/>
    <property type="match status" value="1"/>
</dbReference>
<evidence type="ECO:0000256" key="4">
    <source>
        <dbReference type="ARBA" id="ARBA00022729"/>
    </source>
</evidence>
<evidence type="ECO:0000259" key="8">
    <source>
        <dbReference type="SMART" id="SM00858"/>
    </source>
</evidence>
<evidence type="ECO:0000313" key="9">
    <source>
        <dbReference type="EMBL" id="PXY94365.1"/>
    </source>
</evidence>
<keyword evidence="7" id="KW-1005">Bacterial flagellum biogenesis</keyword>
<dbReference type="PANTHER" id="PTHR36307:SF1">
    <property type="entry name" value="FLAGELLA BASAL BODY P-RING FORMATION PROTEIN FLGA"/>
    <property type="match status" value="1"/>
</dbReference>
<feature type="signal peptide" evidence="7">
    <location>
        <begin position="1"/>
        <end position="22"/>
    </location>
</feature>
<comment type="similarity">
    <text evidence="2 7">Belongs to the FlgA family.</text>
</comment>
<dbReference type="Proteomes" id="UP000247838">
    <property type="component" value="Unassembled WGS sequence"/>
</dbReference>
<dbReference type="AlphaFoldDB" id="A0A318MND8"/>
<dbReference type="Pfam" id="PF13144">
    <property type="entry name" value="ChapFlgA"/>
    <property type="match status" value="1"/>
</dbReference>
<organism evidence="9 10">
    <name type="scientific">Frischella perrara</name>
    <dbReference type="NCBI Taxonomy" id="1267021"/>
    <lineage>
        <taxon>Bacteria</taxon>
        <taxon>Pseudomonadati</taxon>
        <taxon>Pseudomonadota</taxon>
        <taxon>Gammaproteobacteria</taxon>
        <taxon>Orbales</taxon>
        <taxon>Orbaceae</taxon>
        <taxon>Frischella</taxon>
    </lineage>
</organism>
<dbReference type="RefSeq" id="WP_110444239.1">
    <property type="nucleotide sequence ID" value="NZ_JAMBJT010000004.1"/>
</dbReference>
<dbReference type="InterPro" id="IPR039246">
    <property type="entry name" value="Flagellar_FlgA"/>
</dbReference>
<protein>
    <recommendedName>
        <fullName evidence="3 7">Flagella basal body P-ring formation protein FlgA</fullName>
    </recommendedName>
</protein>
<proteinExistence type="inferred from homology"/>
<keyword evidence="4 7" id="KW-0732">Signal</keyword>
<evidence type="ECO:0000256" key="3">
    <source>
        <dbReference type="ARBA" id="ARBA00014754"/>
    </source>
</evidence>
<reference evidence="9 10" key="1">
    <citation type="submission" date="2018-05" db="EMBL/GenBank/DDBJ databases">
        <title>Reference genomes for bee gut microbiota database.</title>
        <authorList>
            <person name="Ellegaard K.M."/>
        </authorList>
    </citation>
    <scope>NUCLEOTIDE SEQUENCE [LARGE SCALE GENOMIC DNA]</scope>
    <source>
        <strain evidence="9 10">ESL0167</strain>
    </source>
</reference>
<dbReference type="GO" id="GO:0044780">
    <property type="term" value="P:bacterial-type flagellum assembly"/>
    <property type="evidence" value="ECO:0007669"/>
    <property type="project" value="InterPro"/>
</dbReference>
<dbReference type="EMBL" id="QGLM01000021">
    <property type="protein sequence ID" value="PXY94365.1"/>
    <property type="molecule type" value="Genomic_DNA"/>
</dbReference>
<accession>A0A318MND8</accession>
<evidence type="ECO:0000256" key="1">
    <source>
        <dbReference type="ARBA" id="ARBA00004418"/>
    </source>
</evidence>
<evidence type="ECO:0000256" key="7">
    <source>
        <dbReference type="RuleBase" id="RU362063"/>
    </source>
</evidence>
<evidence type="ECO:0000313" key="10">
    <source>
        <dbReference type="Proteomes" id="UP000247838"/>
    </source>
</evidence>
<dbReference type="PANTHER" id="PTHR36307">
    <property type="entry name" value="FLAGELLA BASAL BODY P-RING FORMATION PROTEIN FLGA"/>
    <property type="match status" value="1"/>
</dbReference>
<evidence type="ECO:0000256" key="6">
    <source>
        <dbReference type="ARBA" id="ARBA00025643"/>
    </source>
</evidence>
<dbReference type="InterPro" id="IPR013974">
    <property type="entry name" value="SAF"/>
</dbReference>
<dbReference type="Gene3D" id="3.90.1210.10">
    <property type="entry name" value="Antifreeze-like/N-acetylneuraminic acid synthase C-terminal domain"/>
    <property type="match status" value="1"/>
</dbReference>
<gene>
    <name evidence="9" type="ORF">DKK76_10815</name>
</gene>